<dbReference type="InterPro" id="IPR000653">
    <property type="entry name" value="DegT/StrS_aminotransferase"/>
</dbReference>
<dbReference type="EC" id="2.6.1.-" evidence="3"/>
<evidence type="ECO:0000313" key="3">
    <source>
        <dbReference type="EMBL" id="MDI6102991.1"/>
    </source>
</evidence>
<reference evidence="3 4" key="1">
    <citation type="submission" date="2023-05" db="EMBL/GenBank/DDBJ databases">
        <title>Actinoplanes sp. NEAU-A12 genome sequencing.</title>
        <authorList>
            <person name="Wang Z.-S."/>
        </authorList>
    </citation>
    <scope>NUCLEOTIDE SEQUENCE [LARGE SCALE GENOMIC DNA]</scope>
    <source>
        <strain evidence="3 4">NEAU-A12</strain>
    </source>
</reference>
<evidence type="ECO:0000256" key="2">
    <source>
        <dbReference type="RuleBase" id="RU004508"/>
    </source>
</evidence>
<dbReference type="Gene3D" id="3.90.1150.10">
    <property type="entry name" value="Aspartate Aminotransferase, domain 1"/>
    <property type="match status" value="1"/>
</dbReference>
<keyword evidence="3" id="KW-0808">Transferase</keyword>
<keyword evidence="2" id="KW-0663">Pyridoxal phosphate</keyword>
<sequence>MSDKLAMFGGPRTVHRADVTADRIGWPVVTDAEHAAVRGVFDKGLYTSNDAGRGEVSALQRDWAQYVGVRHCAAVANGTAALELALAALDLEPGAEVLVPALTFIGSAVPIAQRGLVPVFVDIDPDTYTIDPVAAAAAITPRTRAVIAVHLHGLPCDMAALRSLAERHGLHVIEDAAQAQGARYQGRRTGSFGAVNATSLNVVKNLPTCGEGGLITTDDEDLYERVVLHRQFGEDLRAGRERDYLSRVLAGNAKLSAVQAAFTRCQLARLDADSERRDTVVRGFLGRLAELPGLRVPVCPDDRTHAWHILRLRFDPEPLDAVGVASGALRAVLQRALRAEGVPVQPYQIVPLPGQPAFRRTADPTRAYRVEDHPVSAAVIEDSVTLQRWHLNPACGPVLDACADAFEKVWANLPRLLPVARSMDYRPPWHAALALEGAA</sequence>
<comment type="similarity">
    <text evidence="2">Belongs to the DegT/DnrJ/EryC1 family.</text>
</comment>
<keyword evidence="3" id="KW-0032">Aminotransferase</keyword>
<gene>
    <name evidence="3" type="ORF">QLQ12_30695</name>
</gene>
<dbReference type="InterPro" id="IPR015421">
    <property type="entry name" value="PyrdxlP-dep_Trfase_major"/>
</dbReference>
<dbReference type="Gene3D" id="3.40.640.10">
    <property type="entry name" value="Type I PLP-dependent aspartate aminotransferase-like (Major domain)"/>
    <property type="match status" value="1"/>
</dbReference>
<dbReference type="Pfam" id="PF01041">
    <property type="entry name" value="DegT_DnrJ_EryC1"/>
    <property type="match status" value="1"/>
</dbReference>
<evidence type="ECO:0000313" key="4">
    <source>
        <dbReference type="Proteomes" id="UP001241758"/>
    </source>
</evidence>
<comment type="cofactor">
    <cofactor evidence="1">
        <name>pyridoxal 5'-phosphate</name>
        <dbReference type="ChEBI" id="CHEBI:597326"/>
    </cofactor>
</comment>
<protein>
    <submittedName>
        <fullName evidence="3">DegT/DnrJ/EryC1/StrS family aminotransferase</fullName>
        <ecNumber evidence="3">2.6.1.-</ecNumber>
    </submittedName>
</protein>
<dbReference type="PANTHER" id="PTHR30244:SF34">
    <property type="entry name" value="DTDP-4-AMINO-4,6-DIDEOXYGALACTOSE TRANSAMINASE"/>
    <property type="match status" value="1"/>
</dbReference>
<dbReference type="GO" id="GO:0008483">
    <property type="term" value="F:transaminase activity"/>
    <property type="evidence" value="ECO:0007669"/>
    <property type="project" value="UniProtKB-KW"/>
</dbReference>
<dbReference type="RefSeq" id="WP_282763998.1">
    <property type="nucleotide sequence ID" value="NZ_JASCTH010000023.1"/>
</dbReference>
<dbReference type="EMBL" id="JASCTH010000023">
    <property type="protein sequence ID" value="MDI6102991.1"/>
    <property type="molecule type" value="Genomic_DNA"/>
</dbReference>
<dbReference type="CDD" id="cd00616">
    <property type="entry name" value="AHBA_syn"/>
    <property type="match status" value="1"/>
</dbReference>
<comment type="caution">
    <text evidence="3">The sequence shown here is derived from an EMBL/GenBank/DDBJ whole genome shotgun (WGS) entry which is preliminary data.</text>
</comment>
<dbReference type="PIRSF" id="PIRSF000390">
    <property type="entry name" value="PLP_StrS"/>
    <property type="match status" value="1"/>
</dbReference>
<dbReference type="Proteomes" id="UP001241758">
    <property type="component" value="Unassembled WGS sequence"/>
</dbReference>
<dbReference type="SUPFAM" id="SSF53383">
    <property type="entry name" value="PLP-dependent transferases"/>
    <property type="match status" value="1"/>
</dbReference>
<name>A0ABT6WTC3_9ACTN</name>
<dbReference type="InterPro" id="IPR015424">
    <property type="entry name" value="PyrdxlP-dep_Trfase"/>
</dbReference>
<accession>A0ABT6WTC3</accession>
<keyword evidence="4" id="KW-1185">Reference proteome</keyword>
<dbReference type="InterPro" id="IPR015422">
    <property type="entry name" value="PyrdxlP-dep_Trfase_small"/>
</dbReference>
<dbReference type="PANTHER" id="PTHR30244">
    <property type="entry name" value="TRANSAMINASE"/>
    <property type="match status" value="1"/>
</dbReference>
<proteinExistence type="inferred from homology"/>
<organism evidence="3 4">
    <name type="scientific">Actinoplanes sandaracinus</name>
    <dbReference type="NCBI Taxonomy" id="3045177"/>
    <lineage>
        <taxon>Bacteria</taxon>
        <taxon>Bacillati</taxon>
        <taxon>Actinomycetota</taxon>
        <taxon>Actinomycetes</taxon>
        <taxon>Micromonosporales</taxon>
        <taxon>Micromonosporaceae</taxon>
        <taxon>Actinoplanes</taxon>
    </lineage>
</organism>
<evidence type="ECO:0000256" key="1">
    <source>
        <dbReference type="ARBA" id="ARBA00001933"/>
    </source>
</evidence>